<protein>
    <recommendedName>
        <fullName evidence="1">GP-PDE domain-containing protein</fullName>
    </recommendedName>
</protein>
<gene>
    <name evidence="2" type="ORF">LCGC14_2927030</name>
</gene>
<dbReference type="InterPro" id="IPR017946">
    <property type="entry name" value="PLC-like_Pdiesterase_TIM-brl"/>
</dbReference>
<dbReference type="PANTHER" id="PTHR46211">
    <property type="entry name" value="GLYCEROPHOSPHORYL DIESTER PHOSPHODIESTERASE"/>
    <property type="match status" value="1"/>
</dbReference>
<dbReference type="AlphaFoldDB" id="A0A0F9AD37"/>
<dbReference type="EMBL" id="LAZR01058322">
    <property type="protein sequence ID" value="KKK70136.1"/>
    <property type="molecule type" value="Genomic_DNA"/>
</dbReference>
<evidence type="ECO:0000313" key="2">
    <source>
        <dbReference type="EMBL" id="KKK70136.1"/>
    </source>
</evidence>
<dbReference type="SUPFAM" id="SSF51695">
    <property type="entry name" value="PLC-like phosphodiesterases"/>
    <property type="match status" value="1"/>
</dbReference>
<feature type="non-terminal residue" evidence="2">
    <location>
        <position position="1"/>
    </location>
</feature>
<dbReference type="GO" id="GO:0008081">
    <property type="term" value="F:phosphoric diester hydrolase activity"/>
    <property type="evidence" value="ECO:0007669"/>
    <property type="project" value="InterPro"/>
</dbReference>
<sequence>AEDVSFLSFPPEHMQAVRQCDGRLRVGALFGLDEAHRAAWAFEQEVNFLGIQYQAATLGIIRRAREAGMTVGVWTVNDPDDMKVMVALAPDAIASDRPDLLLKCVGGC</sequence>
<reference evidence="2" key="1">
    <citation type="journal article" date="2015" name="Nature">
        <title>Complex archaea that bridge the gap between prokaryotes and eukaryotes.</title>
        <authorList>
            <person name="Spang A."/>
            <person name="Saw J.H."/>
            <person name="Jorgensen S.L."/>
            <person name="Zaremba-Niedzwiedzka K."/>
            <person name="Martijn J."/>
            <person name="Lind A.E."/>
            <person name="van Eijk R."/>
            <person name="Schleper C."/>
            <person name="Guy L."/>
            <person name="Ettema T.J."/>
        </authorList>
    </citation>
    <scope>NUCLEOTIDE SEQUENCE</scope>
</reference>
<dbReference type="CDD" id="cd08556">
    <property type="entry name" value="GDPD"/>
    <property type="match status" value="1"/>
</dbReference>
<feature type="domain" description="GP-PDE" evidence="1">
    <location>
        <begin position="2"/>
        <end position="100"/>
    </location>
</feature>
<comment type="caution">
    <text evidence="2">The sequence shown here is derived from an EMBL/GenBank/DDBJ whole genome shotgun (WGS) entry which is preliminary data.</text>
</comment>
<dbReference type="InterPro" id="IPR030395">
    <property type="entry name" value="GP_PDE_dom"/>
</dbReference>
<evidence type="ECO:0000259" key="1">
    <source>
        <dbReference type="Pfam" id="PF03009"/>
    </source>
</evidence>
<dbReference type="GO" id="GO:0006629">
    <property type="term" value="P:lipid metabolic process"/>
    <property type="evidence" value="ECO:0007669"/>
    <property type="project" value="InterPro"/>
</dbReference>
<proteinExistence type="predicted"/>
<accession>A0A0F9AD37</accession>
<dbReference type="PANTHER" id="PTHR46211:SF14">
    <property type="entry name" value="GLYCEROPHOSPHODIESTER PHOSPHODIESTERASE"/>
    <property type="match status" value="1"/>
</dbReference>
<organism evidence="2">
    <name type="scientific">marine sediment metagenome</name>
    <dbReference type="NCBI Taxonomy" id="412755"/>
    <lineage>
        <taxon>unclassified sequences</taxon>
        <taxon>metagenomes</taxon>
        <taxon>ecological metagenomes</taxon>
    </lineage>
</organism>
<dbReference type="Gene3D" id="3.20.20.190">
    <property type="entry name" value="Phosphatidylinositol (PI) phosphodiesterase"/>
    <property type="match status" value="1"/>
</dbReference>
<name>A0A0F9AD37_9ZZZZ</name>
<dbReference type="Pfam" id="PF03009">
    <property type="entry name" value="GDPD"/>
    <property type="match status" value="1"/>
</dbReference>